<name>A0ABS5IUC1_9BACT</name>
<dbReference type="PANTHER" id="PTHR11002">
    <property type="entry name" value="CARBONIC ANHYDRASE"/>
    <property type="match status" value="1"/>
</dbReference>
<dbReference type="RefSeq" id="WP_211970919.1">
    <property type="nucleotide sequence ID" value="NZ_CBFHAM010000029.1"/>
</dbReference>
<dbReference type="CDD" id="cd03378">
    <property type="entry name" value="beta_CA_cladeC"/>
    <property type="match status" value="1"/>
</dbReference>
<evidence type="ECO:0000313" key="2">
    <source>
        <dbReference type="EMBL" id="MBS0025842.1"/>
    </source>
</evidence>
<dbReference type="Pfam" id="PF00484">
    <property type="entry name" value="Pro_CA"/>
    <property type="match status" value="1"/>
</dbReference>
<keyword evidence="3" id="KW-1185">Reference proteome</keyword>
<comment type="caution">
    <text evidence="2">The sequence shown here is derived from an EMBL/GenBank/DDBJ whole genome shotgun (WGS) entry which is preliminary data.</text>
</comment>
<dbReference type="Proteomes" id="UP000676386">
    <property type="component" value="Unassembled WGS sequence"/>
</dbReference>
<dbReference type="SUPFAM" id="SSF53056">
    <property type="entry name" value="beta-carbonic anhydrase, cab"/>
    <property type="match status" value="1"/>
</dbReference>
<dbReference type="InterPro" id="IPR001765">
    <property type="entry name" value="Carbonic_anhydrase"/>
</dbReference>
<dbReference type="NCBIfam" id="NF011765">
    <property type="entry name" value="PRK15219.1"/>
    <property type="match status" value="1"/>
</dbReference>
<organism evidence="2 3">
    <name type="scientific">Chitinophaga hostae</name>
    <dbReference type="NCBI Taxonomy" id="2831022"/>
    <lineage>
        <taxon>Bacteria</taxon>
        <taxon>Pseudomonadati</taxon>
        <taxon>Bacteroidota</taxon>
        <taxon>Chitinophagia</taxon>
        <taxon>Chitinophagales</taxon>
        <taxon>Chitinophagaceae</taxon>
        <taxon>Chitinophaga</taxon>
    </lineage>
</organism>
<accession>A0ABS5IUC1</accession>
<proteinExistence type="inferred from homology"/>
<evidence type="ECO:0000313" key="3">
    <source>
        <dbReference type="Proteomes" id="UP000676386"/>
    </source>
</evidence>
<comment type="similarity">
    <text evidence="1">Belongs to the beta-class carbonic anhydrase family.</text>
</comment>
<evidence type="ECO:0000256" key="1">
    <source>
        <dbReference type="ARBA" id="ARBA00006217"/>
    </source>
</evidence>
<dbReference type="SMART" id="SM00947">
    <property type="entry name" value="Pro_CA"/>
    <property type="match status" value="1"/>
</dbReference>
<dbReference type="Gene3D" id="3.40.1050.10">
    <property type="entry name" value="Carbonic anhydrase"/>
    <property type="match status" value="1"/>
</dbReference>
<protein>
    <submittedName>
        <fullName evidence="2">Carbonic anhydrase</fullName>
    </submittedName>
</protein>
<dbReference type="EMBL" id="JAGTXB010000001">
    <property type="protein sequence ID" value="MBS0025842.1"/>
    <property type="molecule type" value="Genomic_DNA"/>
</dbReference>
<reference evidence="2 3" key="1">
    <citation type="submission" date="2021-04" db="EMBL/GenBank/DDBJ databases">
        <title>Chitinophaga sp. nov., isolated from the rhizosphere soil.</title>
        <authorList>
            <person name="He S."/>
        </authorList>
    </citation>
    <scope>NUCLEOTIDE SEQUENCE [LARGE SCALE GENOMIC DNA]</scope>
    <source>
        <strain evidence="2 3">2R12</strain>
    </source>
</reference>
<dbReference type="InterPro" id="IPR036874">
    <property type="entry name" value="Carbonic_anhydrase_sf"/>
</dbReference>
<gene>
    <name evidence="2" type="ORF">KE626_00825</name>
</gene>
<sequence>MKTLNKISQANITPAKALELLKAGNTRFVDNLRLNRNLLQMVNDTSDGQWPMAAIVSCMDSRTSAELIFDQGLGDIFSIRLAGGVISDNVLGSLEYACKIAGSKFIVVLGHTKCGAIKGACDAVELGNLTGLLNKIAPAVFAEKTIQTERNSHNSKFVEAVNHLHIERSVQAIMEQSNILRDMIQKGEVGIIGAVYDVETGIVAFKEHTLILENNKSAEPATTAVAV</sequence>
<dbReference type="PANTHER" id="PTHR11002:SF79">
    <property type="entry name" value="CARBONIC ANHYDRASE 2"/>
    <property type="match status" value="1"/>
</dbReference>